<accession>A0A8S9SF56</accession>
<organism evidence="1 2">
    <name type="scientific">Brassica cretica</name>
    <name type="common">Mustard</name>
    <dbReference type="NCBI Taxonomy" id="69181"/>
    <lineage>
        <taxon>Eukaryota</taxon>
        <taxon>Viridiplantae</taxon>
        <taxon>Streptophyta</taxon>
        <taxon>Embryophyta</taxon>
        <taxon>Tracheophyta</taxon>
        <taxon>Spermatophyta</taxon>
        <taxon>Magnoliopsida</taxon>
        <taxon>eudicotyledons</taxon>
        <taxon>Gunneridae</taxon>
        <taxon>Pentapetalae</taxon>
        <taxon>rosids</taxon>
        <taxon>malvids</taxon>
        <taxon>Brassicales</taxon>
        <taxon>Brassicaceae</taxon>
        <taxon>Brassiceae</taxon>
        <taxon>Brassica</taxon>
    </lineage>
</organism>
<reference evidence="1" key="1">
    <citation type="submission" date="2019-12" db="EMBL/GenBank/DDBJ databases">
        <title>Genome sequencing and annotation of Brassica cretica.</title>
        <authorList>
            <person name="Studholme D.J."/>
            <person name="Sarris P."/>
        </authorList>
    </citation>
    <scope>NUCLEOTIDE SEQUENCE</scope>
    <source>
        <strain evidence="1">PFS-109/04</strain>
        <tissue evidence="1">Leaf</tissue>
    </source>
</reference>
<sequence length="93" mass="10431">MIWLRYVGASSEEQTKMHGFGSYPLIGVRDWSVLDRSLRSIRTKGLVGHYVLTDSFTGRSLRSDRPNGLVDCYVAAGSFADRSLCGDLVWILF</sequence>
<evidence type="ECO:0000313" key="2">
    <source>
        <dbReference type="Proteomes" id="UP000712600"/>
    </source>
</evidence>
<proteinExistence type="predicted"/>
<dbReference type="EMBL" id="QGKX02000004">
    <property type="protein sequence ID" value="KAF3599948.1"/>
    <property type="molecule type" value="Genomic_DNA"/>
</dbReference>
<comment type="caution">
    <text evidence="1">The sequence shown here is derived from an EMBL/GenBank/DDBJ whole genome shotgun (WGS) entry which is preliminary data.</text>
</comment>
<name>A0A8S9SF56_BRACR</name>
<dbReference type="AlphaFoldDB" id="A0A8S9SF56"/>
<gene>
    <name evidence="1" type="ORF">F2Q69_00036430</name>
</gene>
<evidence type="ECO:0000313" key="1">
    <source>
        <dbReference type="EMBL" id="KAF3599948.1"/>
    </source>
</evidence>
<dbReference type="Proteomes" id="UP000712600">
    <property type="component" value="Unassembled WGS sequence"/>
</dbReference>
<protein>
    <submittedName>
        <fullName evidence="1">Uncharacterized protein</fullName>
    </submittedName>
</protein>